<dbReference type="Proteomes" id="UP001597221">
    <property type="component" value="Unassembled WGS sequence"/>
</dbReference>
<protein>
    <submittedName>
        <fullName evidence="2">Uncharacterized protein</fullName>
    </submittedName>
</protein>
<sequence length="225" mass="26067">MDTIITIVSSLVGGVIGVFLTHIFYQSKLKKEQKARFQEEIGKRIAKSLMEVREIAKAATYLEVYEIANILEESPDEFDIHNTTKYPSIMNNKESFLEFHSTIMAARGNYGNEIPIDVAAYLWYAEKYFNHLLVLIGSFEKVDMPSLGAIFLKDIIDWQRSFDNLLVKRINTPVVKLELHFGTKWNRAKVQLLERLWEKSLLKRVINDDTSNDMDIVWEVIAGYK</sequence>
<evidence type="ECO:0000256" key="1">
    <source>
        <dbReference type="SAM" id="Phobius"/>
    </source>
</evidence>
<reference evidence="3" key="1">
    <citation type="journal article" date="2019" name="Int. J. Syst. Evol. Microbiol.">
        <title>The Global Catalogue of Microorganisms (GCM) 10K type strain sequencing project: providing services to taxonomists for standard genome sequencing and annotation.</title>
        <authorList>
            <consortium name="The Broad Institute Genomics Platform"/>
            <consortium name="The Broad Institute Genome Sequencing Center for Infectious Disease"/>
            <person name="Wu L."/>
            <person name="Ma J."/>
        </authorList>
    </citation>
    <scope>NUCLEOTIDE SEQUENCE [LARGE SCALE GENOMIC DNA]</scope>
    <source>
        <strain evidence="3">CGMCC 1.12376</strain>
    </source>
</reference>
<organism evidence="2 3">
    <name type="scientific">Oceanobacillus luteolus</name>
    <dbReference type="NCBI Taxonomy" id="1274358"/>
    <lineage>
        <taxon>Bacteria</taxon>
        <taxon>Bacillati</taxon>
        <taxon>Bacillota</taxon>
        <taxon>Bacilli</taxon>
        <taxon>Bacillales</taxon>
        <taxon>Bacillaceae</taxon>
        <taxon>Oceanobacillus</taxon>
    </lineage>
</organism>
<keyword evidence="1" id="KW-0472">Membrane</keyword>
<evidence type="ECO:0000313" key="2">
    <source>
        <dbReference type="EMBL" id="MFD1608504.1"/>
    </source>
</evidence>
<feature type="transmembrane region" description="Helical" evidence="1">
    <location>
        <begin position="6"/>
        <end position="25"/>
    </location>
</feature>
<keyword evidence="3" id="KW-1185">Reference proteome</keyword>
<evidence type="ECO:0000313" key="3">
    <source>
        <dbReference type="Proteomes" id="UP001597221"/>
    </source>
</evidence>
<name>A0ABW4HS80_9BACI</name>
<accession>A0ABW4HS80</accession>
<proteinExistence type="predicted"/>
<gene>
    <name evidence="2" type="ORF">ACFSBH_12785</name>
</gene>
<keyword evidence="1" id="KW-0812">Transmembrane</keyword>
<dbReference type="RefSeq" id="WP_379597852.1">
    <property type="nucleotide sequence ID" value="NZ_JBHUDE010000106.1"/>
</dbReference>
<comment type="caution">
    <text evidence="2">The sequence shown here is derived from an EMBL/GenBank/DDBJ whole genome shotgun (WGS) entry which is preliminary data.</text>
</comment>
<keyword evidence="1" id="KW-1133">Transmembrane helix</keyword>
<dbReference type="EMBL" id="JBHUDE010000106">
    <property type="protein sequence ID" value="MFD1608504.1"/>
    <property type="molecule type" value="Genomic_DNA"/>
</dbReference>